<keyword evidence="8" id="KW-1133">Transmembrane helix</keyword>
<protein>
    <submittedName>
        <fullName evidence="12">TonB family protein</fullName>
    </submittedName>
</protein>
<keyword evidence="4" id="KW-1003">Cell membrane</keyword>
<comment type="similarity">
    <text evidence="2">Belongs to the TonB family.</text>
</comment>
<gene>
    <name evidence="12" type="ORF">I5L79_14665</name>
</gene>
<evidence type="ECO:0000256" key="2">
    <source>
        <dbReference type="ARBA" id="ARBA00006555"/>
    </source>
</evidence>
<keyword evidence="6" id="KW-0812">Transmembrane</keyword>
<dbReference type="PANTHER" id="PTHR33446">
    <property type="entry name" value="PROTEIN TONB-RELATED"/>
    <property type="match status" value="1"/>
</dbReference>
<reference evidence="12 13" key="1">
    <citation type="submission" date="2020-11" db="EMBL/GenBank/DDBJ databases">
        <title>Hymenobacter sp.</title>
        <authorList>
            <person name="Kim M.K."/>
        </authorList>
    </citation>
    <scope>NUCLEOTIDE SEQUENCE [LARGE SCALE GENOMIC DNA]</scope>
    <source>
        <strain evidence="12 13">BT594</strain>
    </source>
</reference>
<comment type="subcellular location">
    <subcellularLocation>
        <location evidence="1">Cell inner membrane</location>
        <topology evidence="1">Single-pass membrane protein</topology>
        <orientation evidence="1">Periplasmic side</orientation>
    </subcellularLocation>
</comment>
<evidence type="ECO:0000256" key="3">
    <source>
        <dbReference type="ARBA" id="ARBA00022448"/>
    </source>
</evidence>
<dbReference type="PANTHER" id="PTHR33446:SF2">
    <property type="entry name" value="PROTEIN TONB"/>
    <property type="match status" value="1"/>
</dbReference>
<keyword evidence="13" id="KW-1185">Reference proteome</keyword>
<dbReference type="RefSeq" id="WP_196955807.1">
    <property type="nucleotide sequence ID" value="NZ_JADWYK010000008.1"/>
</dbReference>
<evidence type="ECO:0000256" key="1">
    <source>
        <dbReference type="ARBA" id="ARBA00004383"/>
    </source>
</evidence>
<evidence type="ECO:0000313" key="13">
    <source>
        <dbReference type="Proteomes" id="UP000601099"/>
    </source>
</evidence>
<evidence type="ECO:0000256" key="6">
    <source>
        <dbReference type="ARBA" id="ARBA00022692"/>
    </source>
</evidence>
<dbReference type="Gene3D" id="3.30.1150.10">
    <property type="match status" value="1"/>
</dbReference>
<evidence type="ECO:0000256" key="7">
    <source>
        <dbReference type="ARBA" id="ARBA00022927"/>
    </source>
</evidence>
<dbReference type="SUPFAM" id="SSF82185">
    <property type="entry name" value="Histone H3 K4-specific methyltransferase SET7/9 N-terminal domain"/>
    <property type="match status" value="1"/>
</dbReference>
<evidence type="ECO:0000256" key="4">
    <source>
        <dbReference type="ARBA" id="ARBA00022475"/>
    </source>
</evidence>
<evidence type="ECO:0000256" key="5">
    <source>
        <dbReference type="ARBA" id="ARBA00022519"/>
    </source>
</evidence>
<keyword evidence="9" id="KW-0472">Membrane</keyword>
<dbReference type="SUPFAM" id="SSF74653">
    <property type="entry name" value="TolA/TonB C-terminal domain"/>
    <property type="match status" value="1"/>
</dbReference>
<evidence type="ECO:0000259" key="11">
    <source>
        <dbReference type="PROSITE" id="PS52015"/>
    </source>
</evidence>
<dbReference type="InterPro" id="IPR051045">
    <property type="entry name" value="TonB-dependent_transducer"/>
</dbReference>
<keyword evidence="5" id="KW-0997">Cell inner membrane</keyword>
<evidence type="ECO:0000256" key="10">
    <source>
        <dbReference type="SAM" id="SignalP"/>
    </source>
</evidence>
<proteinExistence type="inferred from homology"/>
<accession>A0ABS0L3Z4</accession>
<dbReference type="Gene3D" id="2.20.110.10">
    <property type="entry name" value="Histone H3 K4-specific methyltransferase SET7/9 N-terminal domain"/>
    <property type="match status" value="1"/>
</dbReference>
<dbReference type="NCBIfam" id="TIGR01352">
    <property type="entry name" value="tonB_Cterm"/>
    <property type="match status" value="1"/>
</dbReference>
<keyword evidence="7" id="KW-0653">Protein transport</keyword>
<keyword evidence="3" id="KW-0813">Transport</keyword>
<feature type="signal peptide" evidence="10">
    <location>
        <begin position="1"/>
        <end position="26"/>
    </location>
</feature>
<evidence type="ECO:0000256" key="8">
    <source>
        <dbReference type="ARBA" id="ARBA00022989"/>
    </source>
</evidence>
<keyword evidence="10" id="KW-0732">Signal</keyword>
<comment type="caution">
    <text evidence="12">The sequence shown here is derived from an EMBL/GenBank/DDBJ whole genome shotgun (WGS) entry which is preliminary data.</text>
</comment>
<dbReference type="InterPro" id="IPR011652">
    <property type="entry name" value="MORN_2"/>
</dbReference>
<dbReference type="InterPro" id="IPR037682">
    <property type="entry name" value="TonB_C"/>
</dbReference>
<feature type="chain" id="PRO_5046030336" evidence="10">
    <location>
        <begin position="27"/>
        <end position="254"/>
    </location>
</feature>
<dbReference type="Proteomes" id="UP000601099">
    <property type="component" value="Unassembled WGS sequence"/>
</dbReference>
<dbReference type="EMBL" id="JADWYK010000008">
    <property type="protein sequence ID" value="MBG8554796.1"/>
    <property type="molecule type" value="Genomic_DNA"/>
</dbReference>
<evidence type="ECO:0000313" key="12">
    <source>
        <dbReference type="EMBL" id="MBG8554796.1"/>
    </source>
</evidence>
<dbReference type="InterPro" id="IPR006260">
    <property type="entry name" value="TonB/TolA_C"/>
</dbReference>
<sequence>MSFSGVVKHCAWIVSIAFSLLGTYSAAGQSINGFFKTELGENNSVGFHPWQAARTDTTRLAKGAAVITRYYASGKKQEEIPYSNLRKGMLHGTYRRWFESGQIYTEEGFVAGKRQGKVLVYSANGVLRRQEEFKLGKRMVSQCFDAAGKSTSWIPFMQLPEYPGGINALLEAIRSATVYPANSLRDGEQGKSMVSFTISSRGQVVNARVVKSVSPTLDAEALRVVKMLHGWAPGKLDGKPASADFTVPVTFQIQ</sequence>
<name>A0ABS0L3Z4_9BACT</name>
<dbReference type="Pfam" id="PF07661">
    <property type="entry name" value="MORN_2"/>
    <property type="match status" value="3"/>
</dbReference>
<dbReference type="PROSITE" id="PS52015">
    <property type="entry name" value="TONB_CTD"/>
    <property type="match status" value="1"/>
</dbReference>
<feature type="domain" description="TonB C-terminal" evidence="11">
    <location>
        <begin position="164"/>
        <end position="254"/>
    </location>
</feature>
<dbReference type="Pfam" id="PF03544">
    <property type="entry name" value="TonB_C"/>
    <property type="match status" value="1"/>
</dbReference>
<evidence type="ECO:0000256" key="9">
    <source>
        <dbReference type="ARBA" id="ARBA00023136"/>
    </source>
</evidence>
<organism evidence="12 13">
    <name type="scientific">Hymenobacter guriensis</name>
    <dbReference type="NCBI Taxonomy" id="2793065"/>
    <lineage>
        <taxon>Bacteria</taxon>
        <taxon>Pseudomonadati</taxon>
        <taxon>Bacteroidota</taxon>
        <taxon>Cytophagia</taxon>
        <taxon>Cytophagales</taxon>
        <taxon>Hymenobacteraceae</taxon>
        <taxon>Hymenobacter</taxon>
    </lineage>
</organism>